<proteinExistence type="predicted"/>
<organism evidence="1">
    <name type="scientific">Myoviridae sp. ctEg02</name>
    <dbReference type="NCBI Taxonomy" id="2825061"/>
    <lineage>
        <taxon>Viruses</taxon>
        <taxon>Duplodnaviria</taxon>
        <taxon>Heunggongvirae</taxon>
        <taxon>Uroviricota</taxon>
        <taxon>Caudoviricetes</taxon>
    </lineage>
</organism>
<dbReference type="InterPro" id="IPR058829">
    <property type="entry name" value="AcrIF11-like"/>
</dbReference>
<dbReference type="Pfam" id="PF26151">
    <property type="entry name" value="AcrIF11_ADP_ribosyl"/>
    <property type="match status" value="1"/>
</dbReference>
<name>A0A8S5PRI4_9CAUD</name>
<sequence>MKLYHGSMIEHLAISNSGTGLGYNFGAVFFARTYGTAKGYGDYVYQCEVDVKDIFFTEDLPYLDDGAAGTAIREIMEERGIDEIHFDLCWQAVVSEELDFQEREDWADLLGMDEDDAGWEAQAMRIAFARKLGFKAVEMDDECGSIAVLPEFITLEAETEADDEEED</sequence>
<evidence type="ECO:0000313" key="1">
    <source>
        <dbReference type="EMBL" id="DAE09109.1"/>
    </source>
</evidence>
<dbReference type="EMBL" id="BK015482">
    <property type="protein sequence ID" value="DAE09109.1"/>
    <property type="molecule type" value="Genomic_DNA"/>
</dbReference>
<reference evidence="1" key="1">
    <citation type="journal article" date="2021" name="Proc. Natl. Acad. Sci. U.S.A.">
        <title>A Catalog of Tens of Thousands of Viruses from Human Metagenomes Reveals Hidden Associations with Chronic Diseases.</title>
        <authorList>
            <person name="Tisza M.J."/>
            <person name="Buck C.B."/>
        </authorList>
    </citation>
    <scope>NUCLEOTIDE SEQUENCE</scope>
    <source>
        <strain evidence="1">CtEg02</strain>
    </source>
</reference>
<protein>
    <submittedName>
        <fullName evidence="1">Uncharacterized protein</fullName>
    </submittedName>
</protein>
<accession>A0A8S5PRI4</accession>